<dbReference type="AlphaFoldDB" id="A0A451BAR9"/>
<reference evidence="3" key="1">
    <citation type="submission" date="2019-02" db="EMBL/GenBank/DDBJ databases">
        <authorList>
            <person name="Gruber-Vodicka R. H."/>
            <person name="Seah K. B. B."/>
        </authorList>
    </citation>
    <scope>NUCLEOTIDE SEQUENCE</scope>
    <source>
        <strain evidence="1">BECK_BZ197</strain>
        <strain evidence="3">BECK_BZ198</strain>
        <strain evidence="2">BECK_BZ199</strain>
    </source>
</reference>
<sequence length="46" mass="5159">MPIQYALFDNNLISDPDDYPAHVQLIGSGFVRLKRLLSSGMLDHLS</sequence>
<evidence type="ECO:0000313" key="1">
    <source>
        <dbReference type="EMBL" id="VFK24400.1"/>
    </source>
</evidence>
<dbReference type="EMBL" id="CAADFO010000008">
    <property type="protein sequence ID" value="VFK24400.1"/>
    <property type="molecule type" value="Genomic_DNA"/>
</dbReference>
<dbReference type="EMBL" id="CAADFQ010000017">
    <property type="protein sequence ID" value="VFK30669.1"/>
    <property type="molecule type" value="Genomic_DNA"/>
</dbReference>
<gene>
    <name evidence="1" type="ORF">BECKMB1821G_GA0114241_100837</name>
    <name evidence="3" type="ORF">BECKMB1821H_GA0114242_102029</name>
    <name evidence="2" type="ORF">BECKMB1821I_GA0114274_101713</name>
</gene>
<proteinExistence type="predicted"/>
<name>A0A451BAR9_9GAMM</name>
<dbReference type="EMBL" id="CAADGH010000020">
    <property type="protein sequence ID" value="VFK75354.1"/>
    <property type="molecule type" value="Genomic_DNA"/>
</dbReference>
<protein>
    <submittedName>
        <fullName evidence="3">Uncharacterized protein</fullName>
    </submittedName>
</protein>
<evidence type="ECO:0000313" key="3">
    <source>
        <dbReference type="EMBL" id="VFK75354.1"/>
    </source>
</evidence>
<evidence type="ECO:0000313" key="2">
    <source>
        <dbReference type="EMBL" id="VFK30669.1"/>
    </source>
</evidence>
<organism evidence="3">
    <name type="scientific">Candidatus Kentrum sp. MB</name>
    <dbReference type="NCBI Taxonomy" id="2138164"/>
    <lineage>
        <taxon>Bacteria</taxon>
        <taxon>Pseudomonadati</taxon>
        <taxon>Pseudomonadota</taxon>
        <taxon>Gammaproteobacteria</taxon>
        <taxon>Candidatus Kentrum</taxon>
    </lineage>
</organism>
<accession>A0A451BAR9</accession>